<dbReference type="Pfam" id="PF01042">
    <property type="entry name" value="Ribonuc_L-PSP"/>
    <property type="match status" value="1"/>
</dbReference>
<dbReference type="Proteomes" id="UP000476332">
    <property type="component" value="Unassembled WGS sequence"/>
</dbReference>
<dbReference type="PANTHER" id="PTHR47328:SF1">
    <property type="entry name" value="RUTC FAMILY PROTEIN YOAB"/>
    <property type="match status" value="1"/>
</dbReference>
<dbReference type="InterPro" id="IPR006175">
    <property type="entry name" value="YjgF/YER057c/UK114"/>
</dbReference>
<evidence type="ECO:0000313" key="1">
    <source>
        <dbReference type="EMBL" id="NDV89209.1"/>
    </source>
</evidence>
<dbReference type="AlphaFoldDB" id="A0A6L9MMT2"/>
<dbReference type="EMBL" id="JAAAMJ010000031">
    <property type="protein sequence ID" value="NDV89209.1"/>
    <property type="molecule type" value="Genomic_DNA"/>
</dbReference>
<dbReference type="Gene3D" id="3.30.1330.40">
    <property type="entry name" value="RutC-like"/>
    <property type="match status" value="1"/>
</dbReference>
<name>A0A6L9MMT2_9HYPH</name>
<dbReference type="InterPro" id="IPR035959">
    <property type="entry name" value="RutC-like_sf"/>
</dbReference>
<comment type="caution">
    <text evidence="1">The sequence shown here is derived from an EMBL/GenBank/DDBJ whole genome shotgun (WGS) entry which is preliminary data.</text>
</comment>
<dbReference type="PANTHER" id="PTHR47328">
    <property type="match status" value="1"/>
</dbReference>
<reference evidence="1 2" key="1">
    <citation type="submission" date="2020-01" db="EMBL/GenBank/DDBJ databases">
        <title>Genomes of bacteria type strains.</title>
        <authorList>
            <person name="Chen J."/>
            <person name="Zhu S."/>
            <person name="Chen J."/>
        </authorList>
    </citation>
    <scope>NUCLEOTIDE SEQUENCE [LARGE SCALE GENOMIC DNA]</scope>
    <source>
        <strain evidence="1 2">KCTC 52919</strain>
    </source>
</reference>
<evidence type="ECO:0000313" key="2">
    <source>
        <dbReference type="Proteomes" id="UP000476332"/>
    </source>
</evidence>
<accession>A0A6L9MMT2</accession>
<organism evidence="1 2">
    <name type="scientific">Aurantimonas aggregata</name>
    <dbReference type="NCBI Taxonomy" id="2047720"/>
    <lineage>
        <taxon>Bacteria</taxon>
        <taxon>Pseudomonadati</taxon>
        <taxon>Pseudomonadota</taxon>
        <taxon>Alphaproteobacteria</taxon>
        <taxon>Hyphomicrobiales</taxon>
        <taxon>Aurantimonadaceae</taxon>
        <taxon>Aurantimonas</taxon>
    </lineage>
</organism>
<dbReference type="CDD" id="cd06150">
    <property type="entry name" value="YjgF_YER057c_UK114_like_2"/>
    <property type="match status" value="1"/>
</dbReference>
<dbReference type="SUPFAM" id="SSF55298">
    <property type="entry name" value="YjgF-like"/>
    <property type="match status" value="1"/>
</dbReference>
<keyword evidence="2" id="KW-1185">Reference proteome</keyword>
<gene>
    <name evidence="1" type="ORF">GTW51_21340</name>
</gene>
<proteinExistence type="predicted"/>
<dbReference type="RefSeq" id="WP_163046058.1">
    <property type="nucleotide sequence ID" value="NZ_JAAAMJ010000031.1"/>
</dbReference>
<dbReference type="InterPro" id="IPR035709">
    <property type="entry name" value="YoaB-like"/>
</dbReference>
<protein>
    <submittedName>
        <fullName evidence="1">RidA family protein</fullName>
    </submittedName>
</protein>
<sequence>MINRILKTPIMHRMVEHNGVIYVGGLVADDRSQSMGGQTAQICEKLEKLLVEAGSDKTKLLSAMLYITDMSQKGEMNEAWTNWLAADDLPTRATIGIADLGENVLIEVVVTAAR</sequence>